<dbReference type="InterPro" id="IPR000917">
    <property type="entry name" value="Sulfatase_N"/>
</dbReference>
<dbReference type="Pfam" id="PF00884">
    <property type="entry name" value="Sulfatase"/>
    <property type="match status" value="1"/>
</dbReference>
<accession>A0A286DI05</accession>
<protein>
    <submittedName>
        <fullName evidence="3">Sulfatase</fullName>
    </submittedName>
</protein>
<dbReference type="SUPFAM" id="SSF53649">
    <property type="entry name" value="Alkaline phosphatase-like"/>
    <property type="match status" value="1"/>
</dbReference>
<evidence type="ECO:0000259" key="2">
    <source>
        <dbReference type="Pfam" id="PF00884"/>
    </source>
</evidence>
<dbReference type="InterPro" id="IPR017850">
    <property type="entry name" value="Alkaline_phosphatase_core_sf"/>
</dbReference>
<gene>
    <name evidence="3" type="ORF">SAMN06297387_10166</name>
</gene>
<feature type="region of interest" description="Disordered" evidence="1">
    <location>
        <begin position="1"/>
        <end position="25"/>
    </location>
</feature>
<sequence length="290" mass="31775">MRHAERRRPDAAEGSGHTPEPDMNEVVGRDDLLLLTLDTLRYDVAAELAAAGELPGLAAHLPGGAWEERHAPGSFTYASHQAMFAGFLPTPARPGRHPRLFAARFAGSETTADGTFVFDAPDLPTALAARGYHTVCVGGVGFFNRRGALGRVLPGMFAESHWEPEFSVTSPTSFEAQVARVEEIVGRLPRERRLFVFLNVSALHQPNWFHLPGATSESGDSRASHAAALRYVDRHVGRLFAAMRARRRCFAIVTSDHGTAYGEDGYTGHRVGHPTVWTVPYRHFFLEPPA</sequence>
<proteinExistence type="predicted"/>
<keyword evidence="4" id="KW-1185">Reference proteome</keyword>
<dbReference type="Gene3D" id="3.40.720.10">
    <property type="entry name" value="Alkaline Phosphatase, subunit A"/>
    <property type="match status" value="1"/>
</dbReference>
<evidence type="ECO:0000313" key="4">
    <source>
        <dbReference type="Proteomes" id="UP000219072"/>
    </source>
</evidence>
<dbReference type="AlphaFoldDB" id="A0A286DI05"/>
<dbReference type="InterPro" id="IPR047838">
    <property type="entry name" value="STM4013-like"/>
</dbReference>
<evidence type="ECO:0000313" key="3">
    <source>
        <dbReference type="EMBL" id="SOD58271.1"/>
    </source>
</evidence>
<name>A0A286DI05_9ACTN</name>
<dbReference type="EMBL" id="OCNE01000001">
    <property type="protein sequence ID" value="SOD58271.1"/>
    <property type="molecule type" value="Genomic_DNA"/>
</dbReference>
<evidence type="ECO:0000256" key="1">
    <source>
        <dbReference type="SAM" id="MobiDB-lite"/>
    </source>
</evidence>
<dbReference type="NCBIfam" id="NF038075">
    <property type="entry name" value="fam_STM4013"/>
    <property type="match status" value="1"/>
</dbReference>
<reference evidence="3 4" key="1">
    <citation type="submission" date="2017-09" db="EMBL/GenBank/DDBJ databases">
        <authorList>
            <person name="Ehlers B."/>
            <person name="Leendertz F.H."/>
        </authorList>
    </citation>
    <scope>NUCLEOTIDE SEQUENCE [LARGE SCALE GENOMIC DNA]</scope>
    <source>
        <strain evidence="3 4">CGMCC 4.7095</strain>
    </source>
</reference>
<dbReference type="Proteomes" id="UP000219072">
    <property type="component" value="Unassembled WGS sequence"/>
</dbReference>
<organism evidence="3 4">
    <name type="scientific">Streptomyces zhaozhouensis</name>
    <dbReference type="NCBI Taxonomy" id="1300267"/>
    <lineage>
        <taxon>Bacteria</taxon>
        <taxon>Bacillati</taxon>
        <taxon>Actinomycetota</taxon>
        <taxon>Actinomycetes</taxon>
        <taxon>Kitasatosporales</taxon>
        <taxon>Streptomycetaceae</taxon>
        <taxon>Streptomyces</taxon>
    </lineage>
</organism>
<feature type="domain" description="Sulfatase N-terminal" evidence="2">
    <location>
        <begin position="118"/>
        <end position="272"/>
    </location>
</feature>